<dbReference type="PANTHER" id="PTHR46093:SF18">
    <property type="entry name" value="FIBRONECTIN TYPE-III DOMAIN-CONTAINING PROTEIN"/>
    <property type="match status" value="1"/>
</dbReference>
<evidence type="ECO:0008006" key="5">
    <source>
        <dbReference type="Google" id="ProtNLM"/>
    </source>
</evidence>
<protein>
    <recommendedName>
        <fullName evidence="5">Galactose oxidase</fullName>
    </recommendedName>
</protein>
<dbReference type="Pfam" id="PF24681">
    <property type="entry name" value="Kelch_KLHDC2_KLHL20_DRC7"/>
    <property type="match status" value="2"/>
</dbReference>
<dbReference type="PANTHER" id="PTHR46093">
    <property type="entry name" value="ACYL-COA-BINDING DOMAIN-CONTAINING PROTEIN 5"/>
    <property type="match status" value="1"/>
</dbReference>
<dbReference type="SMART" id="SM00612">
    <property type="entry name" value="Kelch"/>
    <property type="match status" value="4"/>
</dbReference>
<accession>A0A9W8AR52</accession>
<dbReference type="OrthoDB" id="10251809at2759"/>
<dbReference type="SUPFAM" id="SSF50965">
    <property type="entry name" value="Galactose oxidase, central domain"/>
    <property type="match status" value="1"/>
</dbReference>
<dbReference type="SUPFAM" id="SSF117281">
    <property type="entry name" value="Kelch motif"/>
    <property type="match status" value="1"/>
</dbReference>
<dbReference type="AlphaFoldDB" id="A0A9W8AR52"/>
<evidence type="ECO:0000256" key="1">
    <source>
        <dbReference type="ARBA" id="ARBA00022441"/>
    </source>
</evidence>
<keyword evidence="2" id="KW-0677">Repeat</keyword>
<dbReference type="Proteomes" id="UP001150925">
    <property type="component" value="Unassembled WGS sequence"/>
</dbReference>
<keyword evidence="1" id="KW-0880">Kelch repeat</keyword>
<organism evidence="3 4">
    <name type="scientific">Dispira parvispora</name>
    <dbReference type="NCBI Taxonomy" id="1520584"/>
    <lineage>
        <taxon>Eukaryota</taxon>
        <taxon>Fungi</taxon>
        <taxon>Fungi incertae sedis</taxon>
        <taxon>Zoopagomycota</taxon>
        <taxon>Kickxellomycotina</taxon>
        <taxon>Dimargaritomycetes</taxon>
        <taxon>Dimargaritales</taxon>
        <taxon>Dimargaritaceae</taxon>
        <taxon>Dispira</taxon>
    </lineage>
</organism>
<gene>
    <name evidence="3" type="ORF">IWQ62_004816</name>
</gene>
<dbReference type="EMBL" id="JANBPY010001728">
    <property type="protein sequence ID" value="KAJ1958930.1"/>
    <property type="molecule type" value="Genomic_DNA"/>
</dbReference>
<evidence type="ECO:0000256" key="2">
    <source>
        <dbReference type="ARBA" id="ARBA00022737"/>
    </source>
</evidence>
<dbReference type="Gene3D" id="2.120.10.80">
    <property type="entry name" value="Kelch-type beta propeller"/>
    <property type="match status" value="2"/>
</dbReference>
<dbReference type="InterPro" id="IPR011043">
    <property type="entry name" value="Gal_Oxase/kelch_b-propeller"/>
</dbReference>
<dbReference type="InterPro" id="IPR015915">
    <property type="entry name" value="Kelch-typ_b-propeller"/>
</dbReference>
<proteinExistence type="predicted"/>
<sequence length="309" mass="34356">TCYSDVYVFDSDSMHWSLAKALGDIPPACRAHSATVIDRKLYIFGGGDGPDYFNDLYIFDADSYVWTKPQVTGELPGHRRAHSCFSYEGSLYLFGGGDGARALNDVYKLDIGSQTVNIPTTNQDGSHVSLGRGNTGMDHTTVTTYHWTRLTTHGKSPNARGYHTSNLIQDKLLVFGGSDGMACFSDIFILDLPTLTWNQVDCQPSDIKRLAHTATQVGSYLFVIAGHDGHRYSNDILLLNLVTMNWETRRIYGACPQARAYHATVLHDSRLFLHGGFDGHSLFSDMYILDLSGYAYLPQVTDFELAMLR</sequence>
<evidence type="ECO:0000313" key="4">
    <source>
        <dbReference type="Proteomes" id="UP001150925"/>
    </source>
</evidence>
<feature type="non-terminal residue" evidence="3">
    <location>
        <position position="1"/>
    </location>
</feature>
<reference evidence="3" key="1">
    <citation type="submission" date="2022-07" db="EMBL/GenBank/DDBJ databases">
        <title>Phylogenomic reconstructions and comparative analyses of Kickxellomycotina fungi.</title>
        <authorList>
            <person name="Reynolds N.K."/>
            <person name="Stajich J.E."/>
            <person name="Barry K."/>
            <person name="Grigoriev I.V."/>
            <person name="Crous P."/>
            <person name="Smith M.E."/>
        </authorList>
    </citation>
    <scope>NUCLEOTIDE SEQUENCE</scope>
    <source>
        <strain evidence="3">RSA 1196</strain>
    </source>
</reference>
<evidence type="ECO:0000313" key="3">
    <source>
        <dbReference type="EMBL" id="KAJ1958930.1"/>
    </source>
</evidence>
<keyword evidence="4" id="KW-1185">Reference proteome</keyword>
<comment type="caution">
    <text evidence="3">The sequence shown here is derived from an EMBL/GenBank/DDBJ whole genome shotgun (WGS) entry which is preliminary data.</text>
</comment>
<name>A0A9W8AR52_9FUNG</name>
<dbReference type="InterPro" id="IPR006652">
    <property type="entry name" value="Kelch_1"/>
</dbReference>